<comment type="caution">
    <text evidence="1">The sequence shown here is derived from an EMBL/GenBank/DDBJ whole genome shotgun (WGS) entry which is preliminary data.</text>
</comment>
<organism evidence="1 2">
    <name type="scientific">Rheinheimera mesophila</name>
    <dbReference type="NCBI Taxonomy" id="1547515"/>
    <lineage>
        <taxon>Bacteria</taxon>
        <taxon>Pseudomonadati</taxon>
        <taxon>Pseudomonadota</taxon>
        <taxon>Gammaproteobacteria</taxon>
        <taxon>Chromatiales</taxon>
        <taxon>Chromatiaceae</taxon>
        <taxon>Rheinheimera</taxon>
    </lineage>
</organism>
<dbReference type="Proteomes" id="UP000276260">
    <property type="component" value="Unassembled WGS sequence"/>
</dbReference>
<keyword evidence="2" id="KW-1185">Reference proteome</keyword>
<reference evidence="1 2" key="1">
    <citation type="submission" date="2018-11" db="EMBL/GenBank/DDBJ databases">
        <title>Draft genome analysis of Rheinheimera mesophila isolated from an industrial waste site.</title>
        <authorList>
            <person name="Yu Q."/>
            <person name="Qi Y."/>
            <person name="Zhang H."/>
            <person name="Lu Y."/>
            <person name="Pu J."/>
        </authorList>
    </citation>
    <scope>NUCLEOTIDE SEQUENCE [LARGE SCALE GENOMIC DNA]</scope>
    <source>
        <strain evidence="1 2">IITR13</strain>
    </source>
</reference>
<gene>
    <name evidence="1" type="ORF">EIK76_05060</name>
</gene>
<proteinExistence type="predicted"/>
<dbReference type="Gene3D" id="1.25.40.10">
    <property type="entry name" value="Tetratricopeptide repeat domain"/>
    <property type="match status" value="2"/>
</dbReference>
<dbReference type="OrthoDB" id="549777at2"/>
<dbReference type="AlphaFoldDB" id="A0A3P3QSP5"/>
<evidence type="ECO:0000313" key="2">
    <source>
        <dbReference type="Proteomes" id="UP000276260"/>
    </source>
</evidence>
<dbReference type="RefSeq" id="WP_052749352.1">
    <property type="nucleotide sequence ID" value="NZ_LAVS01000031.1"/>
</dbReference>
<evidence type="ECO:0000313" key="1">
    <source>
        <dbReference type="EMBL" id="RRJ23440.1"/>
    </source>
</evidence>
<dbReference type="Gene3D" id="2.60.120.620">
    <property type="entry name" value="q2cbj1_9rhob like domain"/>
    <property type="match status" value="1"/>
</dbReference>
<name>A0A3P3QSP5_9GAMM</name>
<dbReference type="Pfam" id="PF13759">
    <property type="entry name" value="2OG-FeII_Oxy_5"/>
    <property type="match status" value="1"/>
</dbReference>
<protein>
    <submittedName>
        <fullName evidence="1">Tetratricopeptide repeat protein</fullName>
    </submittedName>
</protein>
<dbReference type="SUPFAM" id="SSF48452">
    <property type="entry name" value="TPR-like"/>
    <property type="match status" value="1"/>
</dbReference>
<accession>A0A3P3QSP5</accession>
<dbReference type="InterPro" id="IPR012668">
    <property type="entry name" value="CHP02466"/>
</dbReference>
<dbReference type="EMBL" id="RRCF01000001">
    <property type="protein sequence ID" value="RRJ23440.1"/>
    <property type="molecule type" value="Genomic_DNA"/>
</dbReference>
<sequence>MTRVQLAQQHLQQGRADLAIPLLRQQLEQAPQDAMAWKLAGFAWHEEQYETEAVHAFSQAFALQDSDASTLMALAQSRFLAGYSAVDQFYQLTTLTPDDLNAYRGLALALAADGEYSLAEQLLVQNLAAHPLWLDGHKLLSSMRFTSGDSSHFSDNYQQACAQQPTNLKLWLDWFRCHAQLKQWSHCERILALAEQHCGGHLQLTLARLFVAAESGDHAKAALLFTETTRVQDPVRAMALTRFQLRHGDVKAAEQSALPWLQTTSATVFWPYLCLIWRLLGDRRAKWLDTESMQVKAFDLQLSSNELNLLCAVIRSLHTAKAPFAGQSVRGGTQTDQHILLRHEKPLQQLKHKLKTAVKSYVEQLPAAVAAHPLLGRTRDRALQGRCRFSGSWSTLLKTQGFNVSHTHPSGWLSAALHLQIPAAEQLGRAPAGWLQFGAPPAELQLPLDPQLQHQPQAGTLVLFPSTLWHNTVPFESGERLTLAFDIEPQPFISGEPG</sequence>
<dbReference type="InterPro" id="IPR011990">
    <property type="entry name" value="TPR-like_helical_dom_sf"/>
</dbReference>